<dbReference type="Proteomes" id="UP000546464">
    <property type="component" value="Unassembled WGS sequence"/>
</dbReference>
<dbReference type="SUPFAM" id="SSF51182">
    <property type="entry name" value="RmlC-like cupins"/>
    <property type="match status" value="1"/>
</dbReference>
<comment type="caution">
    <text evidence="9">The sequence shown here is derived from an EMBL/GenBank/DDBJ whole genome shotgun (WGS) entry which is preliminary data.</text>
</comment>
<evidence type="ECO:0000256" key="3">
    <source>
        <dbReference type="ARBA" id="ARBA00023211"/>
    </source>
</evidence>
<dbReference type="EC" id="5.3.1.15" evidence="8"/>
<dbReference type="InterPro" id="IPR047581">
    <property type="entry name" value="EcSI_cupin"/>
</dbReference>
<comment type="similarity">
    <text evidence="7">Belongs to the D-lyxose ketol-isomerase family.</text>
</comment>
<dbReference type="GO" id="GO:0046872">
    <property type="term" value="F:metal ion binding"/>
    <property type="evidence" value="ECO:0007669"/>
    <property type="project" value="UniProtKB-KW"/>
</dbReference>
<keyword evidence="10" id="KW-1185">Reference proteome</keyword>
<keyword evidence="3" id="KW-0464">Manganese</keyword>
<comment type="cofactor">
    <cofactor evidence="1">
        <name>Mn(2+)</name>
        <dbReference type="ChEBI" id="CHEBI:29035"/>
    </cofactor>
</comment>
<evidence type="ECO:0000256" key="4">
    <source>
        <dbReference type="ARBA" id="ARBA00023235"/>
    </source>
</evidence>
<evidence type="ECO:0000256" key="2">
    <source>
        <dbReference type="ARBA" id="ARBA00022723"/>
    </source>
</evidence>
<dbReference type="CDD" id="cd20309">
    <property type="entry name" value="cupin_EcSI"/>
    <property type="match status" value="1"/>
</dbReference>
<dbReference type="GO" id="GO:0047828">
    <property type="term" value="F:D-lyxose ketol-isomerase activity"/>
    <property type="evidence" value="ECO:0007669"/>
    <property type="project" value="UniProtKB-EC"/>
</dbReference>
<evidence type="ECO:0000256" key="8">
    <source>
        <dbReference type="ARBA" id="ARBA00044972"/>
    </source>
</evidence>
<name>A0A842HGS6_9BACT</name>
<evidence type="ECO:0000313" key="9">
    <source>
        <dbReference type="EMBL" id="MBC2595915.1"/>
    </source>
</evidence>
<dbReference type="Pfam" id="PF07385">
    <property type="entry name" value="Lyx_isomer"/>
    <property type="match status" value="1"/>
</dbReference>
<evidence type="ECO:0000256" key="7">
    <source>
        <dbReference type="ARBA" id="ARBA00044951"/>
    </source>
</evidence>
<evidence type="ECO:0000256" key="6">
    <source>
        <dbReference type="ARBA" id="ARBA00044907"/>
    </source>
</evidence>
<organism evidence="9 10">
    <name type="scientific">Ruficoccus amylovorans</name>
    <dbReference type="NCBI Taxonomy" id="1804625"/>
    <lineage>
        <taxon>Bacteria</taxon>
        <taxon>Pseudomonadati</taxon>
        <taxon>Verrucomicrobiota</taxon>
        <taxon>Opitutia</taxon>
        <taxon>Puniceicoccales</taxon>
        <taxon>Cerasicoccaceae</taxon>
        <taxon>Ruficoccus</taxon>
    </lineage>
</organism>
<evidence type="ECO:0000313" key="10">
    <source>
        <dbReference type="Proteomes" id="UP000546464"/>
    </source>
</evidence>
<keyword evidence="5" id="KW-0119">Carbohydrate metabolism</keyword>
<sequence length="230" mass="26091">MKRSEINALMRKATIFLREHQFHLPPFAFWTPEHWRSCGEACSDIVEQQLGWDITDFGSGDFAEVGLLLFTLRNGTFDELKKPLGKIYGEKLLIVEPGQITPTHFHTQKMEDIINRGGGNLIIQLWNSTPDAGLDDSPVTVSCDGVRRTLPAGGTLILHPGESVCLTQKLYHKFWGDPEAGTVLVGEVNRVNDDRIDNHFYEKVGRFPEIKEDETPLYLLTQDYPKYFNA</sequence>
<dbReference type="RefSeq" id="WP_185676843.1">
    <property type="nucleotide sequence ID" value="NZ_JACHVB010000058.1"/>
</dbReference>
<proteinExistence type="inferred from homology"/>
<protein>
    <recommendedName>
        <fullName evidence="8">D-lyxose ketol-isomerase</fullName>
        <ecNumber evidence="8">5.3.1.15</ecNumber>
    </recommendedName>
</protein>
<evidence type="ECO:0000256" key="5">
    <source>
        <dbReference type="ARBA" id="ARBA00023277"/>
    </source>
</evidence>
<dbReference type="InterPro" id="IPR014710">
    <property type="entry name" value="RmlC-like_jellyroll"/>
</dbReference>
<evidence type="ECO:0000256" key="1">
    <source>
        <dbReference type="ARBA" id="ARBA00001936"/>
    </source>
</evidence>
<accession>A0A842HGS6</accession>
<dbReference type="InterPro" id="IPR010864">
    <property type="entry name" value="D-lyxose_isomer"/>
</dbReference>
<keyword evidence="4 9" id="KW-0413">Isomerase</keyword>
<comment type="catalytic activity">
    <reaction evidence="6">
        <text>D-lyxose = D-xylulose</text>
        <dbReference type="Rhea" id="RHEA:14201"/>
        <dbReference type="ChEBI" id="CHEBI:16789"/>
        <dbReference type="ChEBI" id="CHEBI:17140"/>
        <dbReference type="EC" id="5.3.1.15"/>
    </reaction>
</comment>
<dbReference type="InterPro" id="IPR011051">
    <property type="entry name" value="RmlC_Cupin_sf"/>
</dbReference>
<reference evidence="9 10" key="1">
    <citation type="submission" date="2020-07" db="EMBL/GenBank/DDBJ databases">
        <authorList>
            <person name="Feng X."/>
        </authorList>
    </citation>
    <scope>NUCLEOTIDE SEQUENCE [LARGE SCALE GENOMIC DNA]</scope>
    <source>
        <strain evidence="9 10">JCM31066</strain>
    </source>
</reference>
<dbReference type="Gene3D" id="2.60.120.10">
    <property type="entry name" value="Jelly Rolls"/>
    <property type="match status" value="1"/>
</dbReference>
<gene>
    <name evidence="9" type="ORF">H5P28_16745</name>
</gene>
<keyword evidence="2" id="KW-0479">Metal-binding</keyword>
<dbReference type="EMBL" id="JACHVB010000058">
    <property type="protein sequence ID" value="MBC2595915.1"/>
    <property type="molecule type" value="Genomic_DNA"/>
</dbReference>
<dbReference type="AlphaFoldDB" id="A0A842HGS6"/>